<reference evidence="2" key="1">
    <citation type="journal article" date="2020" name="Nature">
        <title>Giant virus diversity and host interactions through global metagenomics.</title>
        <authorList>
            <person name="Schulz F."/>
            <person name="Roux S."/>
            <person name="Paez-Espino D."/>
            <person name="Jungbluth S."/>
            <person name="Walsh D.A."/>
            <person name="Denef V.J."/>
            <person name="McMahon K.D."/>
            <person name="Konstantinidis K.T."/>
            <person name="Eloe-Fadrosh E.A."/>
            <person name="Kyrpides N.C."/>
            <person name="Woyke T."/>
        </authorList>
    </citation>
    <scope>NUCLEOTIDE SEQUENCE</scope>
    <source>
        <strain evidence="2">GVMAG-M-3300023174-132</strain>
    </source>
</reference>
<dbReference type="InterPro" id="IPR013536">
    <property type="entry name" value="WLM_dom"/>
</dbReference>
<name>A0A6C0DB88_9ZZZZ</name>
<sequence length="205" mass="22948">MNSVGPYALVLGVLGTGLAAMAYKQVSHDMASVQSPIDGERYIVRNLSDKQEAADRLARCRGKLLRLIKDLQVAHPKKSFVQNIVSNFDCAASRFSESAPDANYTSYSVNKGEKVFMCLRQRNDKEELVDENIITFVALHEMSHIGTVDVGHTPTFWNNFGWLLKQAESMQIYQFTDFAAHPVEYCGMRITDQPTYDSAKDSDAV</sequence>
<dbReference type="Pfam" id="PF08325">
    <property type="entry name" value="WLM"/>
    <property type="match status" value="1"/>
</dbReference>
<feature type="domain" description="WLM" evidence="1">
    <location>
        <begin position="97"/>
        <end position="174"/>
    </location>
</feature>
<dbReference type="EMBL" id="MN739575">
    <property type="protein sequence ID" value="QHT13673.1"/>
    <property type="molecule type" value="Genomic_DNA"/>
</dbReference>
<proteinExistence type="predicted"/>
<evidence type="ECO:0000313" key="2">
    <source>
        <dbReference type="EMBL" id="QHT13673.1"/>
    </source>
</evidence>
<accession>A0A6C0DB88</accession>
<dbReference type="AlphaFoldDB" id="A0A6C0DB88"/>
<organism evidence="2">
    <name type="scientific">viral metagenome</name>
    <dbReference type="NCBI Taxonomy" id="1070528"/>
    <lineage>
        <taxon>unclassified sequences</taxon>
        <taxon>metagenomes</taxon>
        <taxon>organismal metagenomes</taxon>
    </lineage>
</organism>
<evidence type="ECO:0000259" key="1">
    <source>
        <dbReference type="Pfam" id="PF08325"/>
    </source>
</evidence>
<protein>
    <recommendedName>
        <fullName evidence="1">WLM domain-containing protein</fullName>
    </recommendedName>
</protein>